<dbReference type="Pfam" id="PF11981">
    <property type="entry name" value="DUF3482"/>
    <property type="match status" value="1"/>
</dbReference>
<dbReference type="InterPro" id="IPR027417">
    <property type="entry name" value="P-loop_NTPase"/>
</dbReference>
<dbReference type="SUPFAM" id="SSF52540">
    <property type="entry name" value="P-loop containing nucleoside triphosphate hydrolases"/>
    <property type="match status" value="1"/>
</dbReference>
<proteinExistence type="predicted"/>
<feature type="region of interest" description="Disordered" evidence="1">
    <location>
        <begin position="1"/>
        <end position="25"/>
    </location>
</feature>
<dbReference type="InterPro" id="IPR021871">
    <property type="entry name" value="DUF3482"/>
</dbReference>
<dbReference type="InterPro" id="IPR006073">
    <property type="entry name" value="GTP-bd"/>
</dbReference>
<dbReference type="PANTHER" id="PTHR42714">
    <property type="entry name" value="TRNA MODIFICATION GTPASE GTPBP3"/>
    <property type="match status" value="1"/>
</dbReference>
<name>A0ABU5IS14_9BURK</name>
<organism evidence="3 4">
    <name type="scientific">Azohydromonas lata</name>
    <dbReference type="NCBI Taxonomy" id="45677"/>
    <lineage>
        <taxon>Bacteria</taxon>
        <taxon>Pseudomonadati</taxon>
        <taxon>Pseudomonadota</taxon>
        <taxon>Betaproteobacteria</taxon>
        <taxon>Burkholderiales</taxon>
        <taxon>Sphaerotilaceae</taxon>
        <taxon>Azohydromonas</taxon>
    </lineage>
</organism>
<evidence type="ECO:0000313" key="3">
    <source>
        <dbReference type="EMBL" id="MDZ5461690.1"/>
    </source>
</evidence>
<comment type="caution">
    <text evidence="3">The sequence shown here is derived from an EMBL/GenBank/DDBJ whole genome shotgun (WGS) entry which is preliminary data.</text>
</comment>
<protein>
    <submittedName>
        <fullName evidence="3">DUF3482 domain-containing protein</fullName>
    </submittedName>
</protein>
<dbReference type="RefSeq" id="WP_322468785.1">
    <property type="nucleotide sequence ID" value="NZ_JAXOJX010000142.1"/>
</dbReference>
<feature type="domain" description="G" evidence="2">
    <location>
        <begin position="36"/>
        <end position="176"/>
    </location>
</feature>
<dbReference type="EMBL" id="JAXOJX010000142">
    <property type="protein sequence ID" value="MDZ5461690.1"/>
    <property type="molecule type" value="Genomic_DNA"/>
</dbReference>
<sequence length="519" mass="55650">MQAAPSPLQPPAGTDTHTNTGTDGGTGAAARIALVLMAHTNVGKTTLARTLLGQDVGEVRDAAHVTRDAQAYPLLSTAEGDALLLWDTPGLGDSARLYRRLSGASNPIQWFLSQVWDRWTDPTFHLSQQALRATRDNADVVLYILNATESPSATGYLADELKLLAWMDKPVLVLLNQTGLAPAGSDAAQAELRRWREHLRDAPGVRGVLALDAFTRCWVHEQAFFDALDGLVAADKQPASRRLRRDWRQRNMARFDASMAVIARQVVQAALRREAASPPDGEPRPGGVRALLAPRGGDAARRRGQQALQQAVEQGRAHTTGELLRLHGLLDSRGHPFWRRLEQADLIALTPLDPLRVGAGGAIATGAVSGLKADLATGGLTMGAGMLLGALAGAVAFAVGAEGFNRARGVQESSLRLSNAALHALLQDALLKYLAVAHFGRGRGAFEHDALPAAWGEELARREQAQAGTLDAVFEALRSGEMDEEAACMQLQGCASRLALDLLAWMYPEAHVERLLREG</sequence>
<dbReference type="Pfam" id="PF01926">
    <property type="entry name" value="MMR_HSR1"/>
    <property type="match status" value="1"/>
</dbReference>
<accession>A0ABU5IS14</accession>
<evidence type="ECO:0000256" key="1">
    <source>
        <dbReference type="SAM" id="MobiDB-lite"/>
    </source>
</evidence>
<evidence type="ECO:0000259" key="2">
    <source>
        <dbReference type="Pfam" id="PF01926"/>
    </source>
</evidence>
<keyword evidence="4" id="KW-1185">Reference proteome</keyword>
<dbReference type="Gene3D" id="3.40.50.300">
    <property type="entry name" value="P-loop containing nucleotide triphosphate hydrolases"/>
    <property type="match status" value="1"/>
</dbReference>
<dbReference type="CDD" id="cd00882">
    <property type="entry name" value="Ras_like_GTPase"/>
    <property type="match status" value="1"/>
</dbReference>
<gene>
    <name evidence="3" type="ORF">SM757_34460</name>
</gene>
<dbReference type="Proteomes" id="UP001293718">
    <property type="component" value="Unassembled WGS sequence"/>
</dbReference>
<reference evidence="3 4" key="1">
    <citation type="submission" date="2023-11" db="EMBL/GenBank/DDBJ databases">
        <title>Draft genome of Azohydromonas lata strain H1 (DSM1123), a polyhydroxyalkanoate producer.</title>
        <authorList>
            <person name="Traversa D."/>
            <person name="D'Addabbo P."/>
            <person name="Pazzani C."/>
            <person name="Manzari C."/>
            <person name="Chiara M."/>
            <person name="Scrascia M."/>
        </authorList>
    </citation>
    <scope>NUCLEOTIDE SEQUENCE [LARGE SCALE GENOMIC DNA]</scope>
    <source>
        <strain evidence="3 4">H1</strain>
    </source>
</reference>
<dbReference type="PANTHER" id="PTHR42714:SF7">
    <property type="entry name" value="G DOMAIN-CONTAINING PROTEIN"/>
    <property type="match status" value="1"/>
</dbReference>
<feature type="compositionally biased region" description="Low complexity" evidence="1">
    <location>
        <begin position="12"/>
        <end position="21"/>
    </location>
</feature>
<evidence type="ECO:0000313" key="4">
    <source>
        <dbReference type="Proteomes" id="UP001293718"/>
    </source>
</evidence>